<protein>
    <submittedName>
        <fullName evidence="2">Uncharacterized protein</fullName>
    </submittedName>
</protein>
<sequence>MTSTPAPAKRRLTYQVSVRRRDKWSVACTSDGLDKALTEAKGALGTGKFQKVKVEQSFTDPASNRTVATVIFEEAGRPAPVRAGLSVPMLLLISVLLGIAMFFATRFLIHAYSG</sequence>
<evidence type="ECO:0000313" key="3">
    <source>
        <dbReference type="Proteomes" id="UP000321523"/>
    </source>
</evidence>
<feature type="transmembrane region" description="Helical" evidence="1">
    <location>
        <begin position="87"/>
        <end position="109"/>
    </location>
</feature>
<proteinExistence type="predicted"/>
<dbReference type="EMBL" id="BJYZ01000002">
    <property type="protein sequence ID" value="GEO36281.1"/>
    <property type="molecule type" value="Genomic_DNA"/>
</dbReference>
<gene>
    <name evidence="2" type="ORF">SAE02_04290</name>
</gene>
<keyword evidence="3" id="KW-1185">Reference proteome</keyword>
<reference evidence="2 3" key="1">
    <citation type="submission" date="2019-07" db="EMBL/GenBank/DDBJ databases">
        <title>Whole genome shotgun sequence of Skermanella aerolata NBRC 106429.</title>
        <authorList>
            <person name="Hosoyama A."/>
            <person name="Uohara A."/>
            <person name="Ohji S."/>
            <person name="Ichikawa N."/>
        </authorList>
    </citation>
    <scope>NUCLEOTIDE SEQUENCE [LARGE SCALE GENOMIC DNA]</scope>
    <source>
        <strain evidence="2 3">NBRC 106429</strain>
    </source>
</reference>
<keyword evidence="1" id="KW-0812">Transmembrane</keyword>
<keyword evidence="1" id="KW-0472">Membrane</keyword>
<organism evidence="2 3">
    <name type="scientific">Skermanella aerolata</name>
    <dbReference type="NCBI Taxonomy" id="393310"/>
    <lineage>
        <taxon>Bacteria</taxon>
        <taxon>Pseudomonadati</taxon>
        <taxon>Pseudomonadota</taxon>
        <taxon>Alphaproteobacteria</taxon>
        <taxon>Rhodospirillales</taxon>
        <taxon>Azospirillaceae</taxon>
        <taxon>Skermanella</taxon>
    </lineage>
</organism>
<comment type="caution">
    <text evidence="2">The sequence shown here is derived from an EMBL/GenBank/DDBJ whole genome shotgun (WGS) entry which is preliminary data.</text>
</comment>
<evidence type="ECO:0000313" key="2">
    <source>
        <dbReference type="EMBL" id="GEO36281.1"/>
    </source>
</evidence>
<dbReference type="RefSeq" id="WP_044425570.1">
    <property type="nucleotide sequence ID" value="NZ_BJYZ01000002.1"/>
</dbReference>
<dbReference type="Proteomes" id="UP000321523">
    <property type="component" value="Unassembled WGS sequence"/>
</dbReference>
<accession>A0A512DIH8</accession>
<dbReference type="AlphaFoldDB" id="A0A512DIH8"/>
<name>A0A512DIH8_9PROT</name>
<keyword evidence="1" id="KW-1133">Transmembrane helix</keyword>
<evidence type="ECO:0000256" key="1">
    <source>
        <dbReference type="SAM" id="Phobius"/>
    </source>
</evidence>